<dbReference type="InterPro" id="IPR009057">
    <property type="entry name" value="Homeodomain-like_sf"/>
</dbReference>
<dbReference type="RefSeq" id="WP_282885470.1">
    <property type="nucleotide sequence ID" value="NZ_CP133479.1"/>
</dbReference>
<dbReference type="SUPFAM" id="SSF46689">
    <property type="entry name" value="Homeodomain-like"/>
    <property type="match status" value="1"/>
</dbReference>
<keyword evidence="8" id="KW-1185">Reference proteome</keyword>
<evidence type="ECO:0000313" key="6">
    <source>
        <dbReference type="EMBL" id="WNH02737.1"/>
    </source>
</evidence>
<dbReference type="EMBL" id="CP133647">
    <property type="protein sequence ID" value="WNH02737.1"/>
    <property type="molecule type" value="Genomic_DNA"/>
</dbReference>
<gene>
    <name evidence="5" type="ORF">QL112_000460</name>
    <name evidence="6" type="ORF">QL112_003120</name>
    <name evidence="7" type="ORF">QL112_008370</name>
    <name evidence="2" type="ORF">QL112_013050</name>
    <name evidence="3" type="ORF">QL112_015140</name>
    <name evidence="4" type="ORF">QL112_018675</name>
</gene>
<dbReference type="InterPro" id="IPR036397">
    <property type="entry name" value="RNaseH_sf"/>
</dbReference>
<dbReference type="Proteomes" id="UP001300348">
    <property type="component" value="Chromosome"/>
</dbReference>
<dbReference type="Pfam" id="PF13358">
    <property type="entry name" value="DDE_3"/>
    <property type="match status" value="1"/>
</dbReference>
<evidence type="ECO:0000313" key="4">
    <source>
        <dbReference type="EMBL" id="WNH01780.1"/>
    </source>
</evidence>
<evidence type="ECO:0000313" key="8">
    <source>
        <dbReference type="Proteomes" id="UP001300348"/>
    </source>
</evidence>
<name>A0ABY9XF18_9GAMM</name>
<dbReference type="SUPFAM" id="SSF53098">
    <property type="entry name" value="Ribonuclease H-like"/>
    <property type="match status" value="1"/>
</dbReference>
<dbReference type="InterPro" id="IPR047655">
    <property type="entry name" value="Transpos_IS630-like"/>
</dbReference>
<dbReference type="Gene3D" id="3.30.420.10">
    <property type="entry name" value="Ribonuclease H-like superfamily/Ribonuclease H"/>
    <property type="match status" value="1"/>
</dbReference>
<feature type="domain" description="Tc1-like transposase DDE" evidence="1">
    <location>
        <begin position="177"/>
        <end position="314"/>
    </location>
</feature>
<dbReference type="EMBL" id="CP133647">
    <property type="protein sequence ID" value="WNH01160.1"/>
    <property type="molecule type" value="Genomic_DNA"/>
</dbReference>
<accession>A0ABY9XF18</accession>
<reference evidence="3 8" key="1">
    <citation type="journal article" date="2023" name="Access Microbiol">
        <title>The genome of a steinernematid-associated Pseudomonas piscis bacterium encodes the biosynthesis of insect toxins.</title>
        <authorList>
            <person name="Awori R.M."/>
            <person name="Hendre P."/>
            <person name="Amugune N.O."/>
        </authorList>
    </citation>
    <scope>NUCLEOTIDE SEQUENCE [LARGE SCALE GENOMIC DNA]</scope>
    <source>
        <strain evidence="3 8">97</strain>
    </source>
</reference>
<dbReference type="GeneID" id="88857625"/>
<evidence type="ECO:0000313" key="5">
    <source>
        <dbReference type="EMBL" id="WNH02256.1"/>
    </source>
</evidence>
<evidence type="ECO:0000313" key="3">
    <source>
        <dbReference type="EMBL" id="WNH01160.1"/>
    </source>
</evidence>
<dbReference type="InterPro" id="IPR012337">
    <property type="entry name" value="RNaseH-like_sf"/>
</dbReference>
<dbReference type="EMBL" id="CP133647">
    <property type="protein sequence ID" value="WNH00794.1"/>
    <property type="molecule type" value="Genomic_DNA"/>
</dbReference>
<dbReference type="EMBL" id="CP133647">
    <property type="protein sequence ID" value="WNH01780.1"/>
    <property type="molecule type" value="Genomic_DNA"/>
</dbReference>
<evidence type="ECO:0000259" key="1">
    <source>
        <dbReference type="Pfam" id="PF13358"/>
    </source>
</evidence>
<dbReference type="EMBL" id="CP133647">
    <property type="protein sequence ID" value="WNH02256.1"/>
    <property type="molecule type" value="Genomic_DNA"/>
</dbReference>
<dbReference type="Pfam" id="PF13551">
    <property type="entry name" value="HTH_29"/>
    <property type="match status" value="1"/>
</dbReference>
<organism evidence="3 8">
    <name type="scientific">Xenorhabdus griffiniae</name>
    <dbReference type="NCBI Taxonomy" id="351672"/>
    <lineage>
        <taxon>Bacteria</taxon>
        <taxon>Pseudomonadati</taxon>
        <taxon>Pseudomonadota</taxon>
        <taxon>Gammaproteobacteria</taxon>
        <taxon>Enterobacterales</taxon>
        <taxon>Morganellaceae</taxon>
        <taxon>Xenorhabdus</taxon>
    </lineage>
</organism>
<dbReference type="NCBIfam" id="NF033545">
    <property type="entry name" value="transpos_IS630"/>
    <property type="match status" value="1"/>
</dbReference>
<evidence type="ECO:0000313" key="2">
    <source>
        <dbReference type="EMBL" id="WNH00794.1"/>
    </source>
</evidence>
<dbReference type="EMBL" id="CP133647">
    <property type="protein sequence ID" value="WNH03674.1"/>
    <property type="molecule type" value="Genomic_DNA"/>
</dbReference>
<proteinExistence type="predicted"/>
<sequence>MLILPPTFRIERRLMKKIAQKTQDKAYAIRVMAVLALYRGESVSVVAKEFCIAQSSVWRWIKRFRTYGWIGLKSKPAGRHRQWDLAPLLPFILHLLEISPQQLDYVRSRWSLELFIIQINKIINMKFSISTLYRFLHKNKIVWRRVAPTVHKPDPNYEEKMARINQALSQASEENPVFYEDEVDINFNPKIGSDWYFKGQQKRLITPGKNQKYYFAGCFNIQTREIVYTGYNRKNSQLFIKMLEKLKHHYRHAKTLTVILDNYSIHTSKQVKAWLELNPTVTLLFLPIYSPWLNKIERLWQSLHETVTRNHYCQYMWQLIKKVKIFLNAASATTWKGIGNMKLS</sequence>
<evidence type="ECO:0000313" key="7">
    <source>
        <dbReference type="EMBL" id="WNH03674.1"/>
    </source>
</evidence>
<protein>
    <submittedName>
        <fullName evidence="3">IS630 family transposase</fullName>
    </submittedName>
</protein>
<dbReference type="InterPro" id="IPR038717">
    <property type="entry name" value="Tc1-like_DDE_dom"/>
</dbReference>